<keyword evidence="1" id="KW-1133">Transmembrane helix</keyword>
<dbReference type="AlphaFoldDB" id="A0A8S2SW12"/>
<evidence type="ECO:0000313" key="3">
    <source>
        <dbReference type="EMBL" id="CAF4245857.1"/>
    </source>
</evidence>
<keyword evidence="1" id="KW-0472">Membrane</keyword>
<dbReference type="Proteomes" id="UP000677228">
    <property type="component" value="Unassembled WGS sequence"/>
</dbReference>
<protein>
    <submittedName>
        <fullName evidence="3">Uncharacterized protein</fullName>
    </submittedName>
</protein>
<evidence type="ECO:0000313" key="2">
    <source>
        <dbReference type="EMBL" id="CAF1451067.1"/>
    </source>
</evidence>
<dbReference type="EMBL" id="CAJNOK010029697">
    <property type="protein sequence ID" value="CAF1451067.1"/>
    <property type="molecule type" value="Genomic_DNA"/>
</dbReference>
<evidence type="ECO:0000256" key="1">
    <source>
        <dbReference type="SAM" id="Phobius"/>
    </source>
</evidence>
<feature type="transmembrane region" description="Helical" evidence="1">
    <location>
        <begin position="59"/>
        <end position="83"/>
    </location>
</feature>
<proteinExistence type="predicted"/>
<sequence>MKIFQAQTFEHRLSLVSSESLSTSSDDSERQTSNIPAAYFGILYPQQQQRQQQYTRKQICYSLGCYILAFVIVILVYTILIIISKKFERKA</sequence>
<dbReference type="EMBL" id="CAJOBA010051542">
    <property type="protein sequence ID" value="CAF4245857.1"/>
    <property type="molecule type" value="Genomic_DNA"/>
</dbReference>
<reference evidence="3" key="1">
    <citation type="submission" date="2021-02" db="EMBL/GenBank/DDBJ databases">
        <authorList>
            <person name="Nowell W R."/>
        </authorList>
    </citation>
    <scope>NUCLEOTIDE SEQUENCE</scope>
</reference>
<accession>A0A8S2SW12</accession>
<keyword evidence="1" id="KW-0812">Transmembrane</keyword>
<comment type="caution">
    <text evidence="3">The sequence shown here is derived from an EMBL/GenBank/DDBJ whole genome shotgun (WGS) entry which is preliminary data.</text>
</comment>
<dbReference type="Proteomes" id="UP000682733">
    <property type="component" value="Unassembled WGS sequence"/>
</dbReference>
<name>A0A8S2SW12_9BILA</name>
<evidence type="ECO:0000313" key="4">
    <source>
        <dbReference type="Proteomes" id="UP000682733"/>
    </source>
</evidence>
<organism evidence="3 4">
    <name type="scientific">Didymodactylos carnosus</name>
    <dbReference type="NCBI Taxonomy" id="1234261"/>
    <lineage>
        <taxon>Eukaryota</taxon>
        <taxon>Metazoa</taxon>
        <taxon>Spiralia</taxon>
        <taxon>Gnathifera</taxon>
        <taxon>Rotifera</taxon>
        <taxon>Eurotatoria</taxon>
        <taxon>Bdelloidea</taxon>
        <taxon>Philodinida</taxon>
        <taxon>Philodinidae</taxon>
        <taxon>Didymodactylos</taxon>
    </lineage>
</organism>
<gene>
    <name evidence="2" type="ORF">OVA965_LOCUS34838</name>
    <name evidence="3" type="ORF">TMI583_LOCUS35784</name>
</gene>